<accession>A0ABP8FWI8</accession>
<dbReference type="RefSeq" id="WP_344979179.1">
    <property type="nucleotide sequence ID" value="NZ_BAABFN010000005.1"/>
</dbReference>
<evidence type="ECO:0000313" key="10">
    <source>
        <dbReference type="Proteomes" id="UP001501207"/>
    </source>
</evidence>
<evidence type="ECO:0000256" key="2">
    <source>
        <dbReference type="ARBA" id="ARBA00009773"/>
    </source>
</evidence>
<keyword evidence="3" id="KW-0813">Transport</keyword>
<feature type="transmembrane region" description="Helical" evidence="8">
    <location>
        <begin position="67"/>
        <end position="89"/>
    </location>
</feature>
<dbReference type="Pfam" id="PF01594">
    <property type="entry name" value="AI-2E_transport"/>
    <property type="match status" value="1"/>
</dbReference>
<feature type="transmembrane region" description="Helical" evidence="8">
    <location>
        <begin position="234"/>
        <end position="251"/>
    </location>
</feature>
<dbReference type="EMBL" id="BAABFN010000005">
    <property type="protein sequence ID" value="GAA4312301.1"/>
    <property type="molecule type" value="Genomic_DNA"/>
</dbReference>
<sequence length="389" mass="42960">MQFRDWIRLIWYGSSKEEIPSPHTGKISGDGDEPGNASLSHSSLLRITLIFALIVLSVVILRFGKPLLLPLAIAAILAMLLTPLLEWLLGKGLPGWLAITVAVLILLGIVTGLSFLLNMQIQILSRDWPHIRETFLAWPAMGERYLQETFHLNRTQIRRILPDAGTLVRPLLGSATQVLSDSFLILIYLILLLIQRNHFKKFVLRLVPVPKRPAARQAITECVSTSSRFLTGRLKIMLIAAVLYFVGFWIGDVPYALFLALIAALFSIIPWLGNIIGGGIACLLALASGGLSPMLVVVVVMTVEQLLENYLFIPWILGNAVDLDPFVTIVSVIAFTLLWGVVGAVIALPLMGMLRILLLNLPGMEAYADFLGADKKKRKPGHKSRKVKK</sequence>
<evidence type="ECO:0000256" key="6">
    <source>
        <dbReference type="ARBA" id="ARBA00022989"/>
    </source>
</evidence>
<evidence type="ECO:0000256" key="8">
    <source>
        <dbReference type="SAM" id="Phobius"/>
    </source>
</evidence>
<evidence type="ECO:0000313" key="9">
    <source>
        <dbReference type="EMBL" id="GAA4312301.1"/>
    </source>
</evidence>
<comment type="subcellular location">
    <subcellularLocation>
        <location evidence="1">Cell membrane</location>
        <topology evidence="1">Multi-pass membrane protein</topology>
    </subcellularLocation>
</comment>
<comment type="caution">
    <text evidence="9">The sequence shown here is derived from an EMBL/GenBank/DDBJ whole genome shotgun (WGS) entry which is preliminary data.</text>
</comment>
<dbReference type="PANTHER" id="PTHR21716:SF53">
    <property type="entry name" value="PERMEASE PERM-RELATED"/>
    <property type="match status" value="1"/>
</dbReference>
<feature type="transmembrane region" description="Helical" evidence="8">
    <location>
        <begin position="257"/>
        <end position="287"/>
    </location>
</feature>
<dbReference type="Proteomes" id="UP001501207">
    <property type="component" value="Unassembled WGS sequence"/>
</dbReference>
<evidence type="ECO:0000256" key="4">
    <source>
        <dbReference type="ARBA" id="ARBA00022475"/>
    </source>
</evidence>
<proteinExistence type="inferred from homology"/>
<keyword evidence="10" id="KW-1185">Reference proteome</keyword>
<evidence type="ECO:0000256" key="3">
    <source>
        <dbReference type="ARBA" id="ARBA00022448"/>
    </source>
</evidence>
<feature type="transmembrane region" description="Helical" evidence="8">
    <location>
        <begin position="44"/>
        <end position="61"/>
    </location>
</feature>
<feature type="transmembrane region" description="Helical" evidence="8">
    <location>
        <begin position="329"/>
        <end position="354"/>
    </location>
</feature>
<protein>
    <submittedName>
        <fullName evidence="9">AI-2E family transporter</fullName>
    </submittedName>
</protein>
<name>A0ABP8FWI8_9BACT</name>
<keyword evidence="5 8" id="KW-0812">Transmembrane</keyword>
<keyword evidence="4" id="KW-1003">Cell membrane</keyword>
<evidence type="ECO:0000256" key="7">
    <source>
        <dbReference type="ARBA" id="ARBA00023136"/>
    </source>
</evidence>
<reference evidence="10" key="1">
    <citation type="journal article" date="2019" name="Int. J. Syst. Evol. Microbiol.">
        <title>The Global Catalogue of Microorganisms (GCM) 10K type strain sequencing project: providing services to taxonomists for standard genome sequencing and annotation.</title>
        <authorList>
            <consortium name="The Broad Institute Genomics Platform"/>
            <consortium name="The Broad Institute Genome Sequencing Center for Infectious Disease"/>
            <person name="Wu L."/>
            <person name="Ma J."/>
        </authorList>
    </citation>
    <scope>NUCLEOTIDE SEQUENCE [LARGE SCALE GENOMIC DNA]</scope>
    <source>
        <strain evidence="10">JCM 17664</strain>
    </source>
</reference>
<evidence type="ECO:0000256" key="5">
    <source>
        <dbReference type="ARBA" id="ARBA00022692"/>
    </source>
</evidence>
<gene>
    <name evidence="9" type="ORF">GCM10023143_21900</name>
</gene>
<dbReference type="InterPro" id="IPR002549">
    <property type="entry name" value="AI-2E-like"/>
</dbReference>
<keyword evidence="7 8" id="KW-0472">Membrane</keyword>
<organism evidence="9 10">
    <name type="scientific">Compostibacter hankyongensis</name>
    <dbReference type="NCBI Taxonomy" id="1007089"/>
    <lineage>
        <taxon>Bacteria</taxon>
        <taxon>Pseudomonadati</taxon>
        <taxon>Bacteroidota</taxon>
        <taxon>Chitinophagia</taxon>
        <taxon>Chitinophagales</taxon>
        <taxon>Chitinophagaceae</taxon>
        <taxon>Compostibacter</taxon>
    </lineage>
</organism>
<keyword evidence="6 8" id="KW-1133">Transmembrane helix</keyword>
<comment type="similarity">
    <text evidence="2">Belongs to the autoinducer-2 exporter (AI-2E) (TC 2.A.86) family.</text>
</comment>
<feature type="transmembrane region" description="Helical" evidence="8">
    <location>
        <begin position="96"/>
        <end position="117"/>
    </location>
</feature>
<feature type="transmembrane region" description="Helical" evidence="8">
    <location>
        <begin position="294"/>
        <end position="317"/>
    </location>
</feature>
<evidence type="ECO:0000256" key="1">
    <source>
        <dbReference type="ARBA" id="ARBA00004651"/>
    </source>
</evidence>
<dbReference type="PANTHER" id="PTHR21716">
    <property type="entry name" value="TRANSMEMBRANE PROTEIN"/>
    <property type="match status" value="1"/>
</dbReference>